<evidence type="ECO:0000313" key="2">
    <source>
        <dbReference type="EMBL" id="PTQ41076.1"/>
    </source>
</evidence>
<dbReference type="InterPro" id="IPR001810">
    <property type="entry name" value="F-box_dom"/>
</dbReference>
<keyword evidence="3" id="KW-1185">Reference proteome</keyword>
<dbReference type="Pfam" id="PF14299">
    <property type="entry name" value="PP2"/>
    <property type="match status" value="1"/>
</dbReference>
<name>A0A2R6X4P3_MARPO</name>
<accession>A0A2R6X4P3</accession>
<dbReference type="EMBL" id="KZ772708">
    <property type="protein sequence ID" value="PTQ41076.1"/>
    <property type="molecule type" value="Genomic_DNA"/>
</dbReference>
<gene>
    <name evidence="2" type="ORF">MARPO_0036s0066</name>
</gene>
<reference evidence="3" key="1">
    <citation type="journal article" date="2017" name="Cell">
        <title>Insights into land plant evolution garnered from the Marchantia polymorpha genome.</title>
        <authorList>
            <person name="Bowman J.L."/>
            <person name="Kohchi T."/>
            <person name="Yamato K.T."/>
            <person name="Jenkins J."/>
            <person name="Shu S."/>
            <person name="Ishizaki K."/>
            <person name="Yamaoka S."/>
            <person name="Nishihama R."/>
            <person name="Nakamura Y."/>
            <person name="Berger F."/>
            <person name="Adam C."/>
            <person name="Aki S.S."/>
            <person name="Althoff F."/>
            <person name="Araki T."/>
            <person name="Arteaga-Vazquez M.A."/>
            <person name="Balasubrmanian S."/>
            <person name="Barry K."/>
            <person name="Bauer D."/>
            <person name="Boehm C.R."/>
            <person name="Briginshaw L."/>
            <person name="Caballero-Perez J."/>
            <person name="Catarino B."/>
            <person name="Chen F."/>
            <person name="Chiyoda S."/>
            <person name="Chovatia M."/>
            <person name="Davies K.M."/>
            <person name="Delmans M."/>
            <person name="Demura T."/>
            <person name="Dierschke T."/>
            <person name="Dolan L."/>
            <person name="Dorantes-Acosta A.E."/>
            <person name="Eklund D.M."/>
            <person name="Florent S.N."/>
            <person name="Flores-Sandoval E."/>
            <person name="Fujiyama A."/>
            <person name="Fukuzawa H."/>
            <person name="Galik B."/>
            <person name="Grimanelli D."/>
            <person name="Grimwood J."/>
            <person name="Grossniklaus U."/>
            <person name="Hamada T."/>
            <person name="Haseloff J."/>
            <person name="Hetherington A.J."/>
            <person name="Higo A."/>
            <person name="Hirakawa Y."/>
            <person name="Hundley H.N."/>
            <person name="Ikeda Y."/>
            <person name="Inoue K."/>
            <person name="Inoue S.I."/>
            <person name="Ishida S."/>
            <person name="Jia Q."/>
            <person name="Kakita M."/>
            <person name="Kanazawa T."/>
            <person name="Kawai Y."/>
            <person name="Kawashima T."/>
            <person name="Kennedy M."/>
            <person name="Kinose K."/>
            <person name="Kinoshita T."/>
            <person name="Kohara Y."/>
            <person name="Koide E."/>
            <person name="Komatsu K."/>
            <person name="Kopischke S."/>
            <person name="Kubo M."/>
            <person name="Kyozuka J."/>
            <person name="Lagercrantz U."/>
            <person name="Lin S.S."/>
            <person name="Lindquist E."/>
            <person name="Lipzen A.M."/>
            <person name="Lu C.W."/>
            <person name="De Luna E."/>
            <person name="Martienssen R.A."/>
            <person name="Minamino N."/>
            <person name="Mizutani M."/>
            <person name="Mizutani M."/>
            <person name="Mochizuki N."/>
            <person name="Monte I."/>
            <person name="Mosher R."/>
            <person name="Nagasaki H."/>
            <person name="Nakagami H."/>
            <person name="Naramoto S."/>
            <person name="Nishitani K."/>
            <person name="Ohtani M."/>
            <person name="Okamoto T."/>
            <person name="Okumura M."/>
            <person name="Phillips J."/>
            <person name="Pollak B."/>
            <person name="Reinders A."/>
            <person name="Rovekamp M."/>
            <person name="Sano R."/>
            <person name="Sawa S."/>
            <person name="Schmid M.W."/>
            <person name="Shirakawa M."/>
            <person name="Solano R."/>
            <person name="Spunde A."/>
            <person name="Suetsugu N."/>
            <person name="Sugano S."/>
            <person name="Sugiyama A."/>
            <person name="Sun R."/>
            <person name="Suzuki Y."/>
            <person name="Takenaka M."/>
            <person name="Takezawa D."/>
            <person name="Tomogane H."/>
            <person name="Tsuzuki M."/>
            <person name="Ueda T."/>
            <person name="Umeda M."/>
            <person name="Ward J.M."/>
            <person name="Watanabe Y."/>
            <person name="Yazaki K."/>
            <person name="Yokoyama R."/>
            <person name="Yoshitake Y."/>
            <person name="Yotsui I."/>
            <person name="Zachgo S."/>
            <person name="Schmutz J."/>
        </authorList>
    </citation>
    <scope>NUCLEOTIDE SEQUENCE [LARGE SCALE GENOMIC DNA]</scope>
    <source>
        <strain evidence="3">Tak-1</strain>
    </source>
</reference>
<dbReference type="Proteomes" id="UP000244005">
    <property type="component" value="Unassembled WGS sequence"/>
</dbReference>
<protein>
    <recommendedName>
        <fullName evidence="1">F-box domain-containing protein</fullName>
    </recommendedName>
</protein>
<dbReference type="PANTHER" id="PTHR31960:SF2">
    <property type="entry name" value="F-BOX PROTEIN PP2-A15"/>
    <property type="match status" value="1"/>
</dbReference>
<dbReference type="Gene3D" id="1.20.1280.50">
    <property type="match status" value="1"/>
</dbReference>
<feature type="domain" description="F-box" evidence="1">
    <location>
        <begin position="32"/>
        <end position="73"/>
    </location>
</feature>
<dbReference type="OrthoDB" id="1918565at2759"/>
<dbReference type="Gramene" id="Mp1g08220.1">
    <property type="protein sequence ID" value="Mp1g08220.1.cds"/>
    <property type="gene ID" value="Mp1g08220"/>
</dbReference>
<dbReference type="AlphaFoldDB" id="A0A2R6X4P3"/>
<evidence type="ECO:0000313" key="3">
    <source>
        <dbReference type="Proteomes" id="UP000244005"/>
    </source>
</evidence>
<dbReference type="InterPro" id="IPR036047">
    <property type="entry name" value="F-box-like_dom_sf"/>
</dbReference>
<organism evidence="2 3">
    <name type="scientific">Marchantia polymorpha</name>
    <name type="common">Common liverwort</name>
    <name type="synonym">Marchantia aquatica</name>
    <dbReference type="NCBI Taxonomy" id="3197"/>
    <lineage>
        <taxon>Eukaryota</taxon>
        <taxon>Viridiplantae</taxon>
        <taxon>Streptophyta</taxon>
        <taxon>Embryophyta</taxon>
        <taxon>Marchantiophyta</taxon>
        <taxon>Marchantiopsida</taxon>
        <taxon>Marchantiidae</taxon>
        <taxon>Marchantiales</taxon>
        <taxon>Marchantiaceae</taxon>
        <taxon>Marchantia</taxon>
    </lineage>
</organism>
<dbReference type="CDD" id="cd22162">
    <property type="entry name" value="F-box_AtSKIP3-like"/>
    <property type="match status" value="1"/>
</dbReference>
<dbReference type="OMA" id="NWSHYHA"/>
<dbReference type="Pfam" id="PF12937">
    <property type="entry name" value="F-box-like"/>
    <property type="match status" value="1"/>
</dbReference>
<dbReference type="SUPFAM" id="SSF81383">
    <property type="entry name" value="F-box domain"/>
    <property type="match status" value="1"/>
</dbReference>
<proteinExistence type="predicted"/>
<dbReference type="PANTHER" id="PTHR31960">
    <property type="entry name" value="F-BOX PROTEIN PP2-A15"/>
    <property type="match status" value="1"/>
</dbReference>
<dbReference type="InterPro" id="IPR025886">
    <property type="entry name" value="PP2-like"/>
</dbReference>
<sequence length="326" mass="36837">MGGVLKPMCTSASSELKFDPAACDLQLDGTGFEDLPESCIALVLSFLSPKDIAMSACTNRALRDASLSDFVWQPKLPKGYTEVLAKAKDGARAFDSKKQIFDYLCSKVPLHGHEFYWLSRSLAGVCRSQGAEALDVVWGSDKRYWHWRKRRGSSYDKSAYLQQVCWLSVKGSMECFLPVGTYTFSWRLAFQDDYGFTRRGGDWPIEFTMSVNDHETVQRKIFLRDGQSSSEGEHSSDDEDHTDWNELYVGDFTVDEGEKDSGIGRVKLQYSLVEIKGGHWKSGLWLDGVVIMPKQQGMDWLRHAIATGNGIEQGMDGWRRDYIEAE</sequence>
<evidence type="ECO:0000259" key="1">
    <source>
        <dbReference type="Pfam" id="PF12937"/>
    </source>
</evidence>